<dbReference type="FunFam" id="2.40.160.120:FF:000003">
    <property type="entry name" value="Oxysterol-binding protein"/>
    <property type="match status" value="1"/>
</dbReference>
<keyword evidence="8" id="KW-0175">Coiled coil</keyword>
<feature type="domain" description="PH" evidence="10">
    <location>
        <begin position="10"/>
        <end position="103"/>
    </location>
</feature>
<keyword evidence="5" id="KW-0445">Lipid transport</keyword>
<dbReference type="GO" id="GO:0097038">
    <property type="term" value="C:perinuclear endoplasmic reticulum"/>
    <property type="evidence" value="ECO:0007669"/>
    <property type="project" value="TreeGrafter"/>
</dbReference>
<dbReference type="Pfam" id="PF00169">
    <property type="entry name" value="PH"/>
    <property type="match status" value="1"/>
</dbReference>
<accession>A0A443SQZ4</accession>
<dbReference type="STRING" id="299467.A0A443SQZ4"/>
<feature type="compositionally biased region" description="Basic and acidic residues" evidence="9">
    <location>
        <begin position="357"/>
        <end position="366"/>
    </location>
</feature>
<dbReference type="PROSITE" id="PS50003">
    <property type="entry name" value="PH_DOMAIN"/>
    <property type="match status" value="1"/>
</dbReference>
<evidence type="ECO:0000313" key="11">
    <source>
        <dbReference type="EMBL" id="RWS29937.1"/>
    </source>
</evidence>
<evidence type="ECO:0000256" key="8">
    <source>
        <dbReference type="SAM" id="Coils"/>
    </source>
</evidence>
<dbReference type="SMART" id="SM00233">
    <property type="entry name" value="PH"/>
    <property type="match status" value="1"/>
</dbReference>
<dbReference type="GO" id="GO:0006869">
    <property type="term" value="P:lipid transport"/>
    <property type="evidence" value="ECO:0007669"/>
    <property type="project" value="UniProtKB-KW"/>
</dbReference>
<dbReference type="SUPFAM" id="SSF144000">
    <property type="entry name" value="Oxysterol-binding protein-like"/>
    <property type="match status" value="1"/>
</dbReference>
<evidence type="ECO:0000256" key="7">
    <source>
        <dbReference type="ARBA" id="ARBA00023136"/>
    </source>
</evidence>
<dbReference type="InterPro" id="IPR000648">
    <property type="entry name" value="Oxysterol-bd"/>
</dbReference>
<dbReference type="AlphaFoldDB" id="A0A443SQZ4"/>
<keyword evidence="4" id="KW-0597">Phosphoprotein</keyword>
<keyword evidence="7" id="KW-0472">Membrane</keyword>
<evidence type="ECO:0000256" key="2">
    <source>
        <dbReference type="ARBA" id="ARBA00008842"/>
    </source>
</evidence>
<dbReference type="FunFam" id="2.30.29.30:FF:000256">
    <property type="entry name" value="Oxysterol-binding protein"/>
    <property type="match status" value="1"/>
</dbReference>
<feature type="compositionally biased region" description="Low complexity" evidence="9">
    <location>
        <begin position="367"/>
        <end position="376"/>
    </location>
</feature>
<comment type="subcellular location">
    <subcellularLocation>
        <location evidence="1">Membrane</location>
        <topology evidence="1">Peripheral membrane protein</topology>
    </subcellularLocation>
</comment>
<dbReference type="InterPro" id="IPR011993">
    <property type="entry name" value="PH-like_dom_sf"/>
</dbReference>
<dbReference type="VEuPathDB" id="VectorBase:LDEU002102"/>
<dbReference type="EMBL" id="NCKV01000709">
    <property type="protein sequence ID" value="RWS29937.1"/>
    <property type="molecule type" value="Genomic_DNA"/>
</dbReference>
<evidence type="ECO:0000256" key="4">
    <source>
        <dbReference type="ARBA" id="ARBA00022553"/>
    </source>
</evidence>
<feature type="coiled-coil region" evidence="8">
    <location>
        <begin position="211"/>
        <end position="238"/>
    </location>
</feature>
<evidence type="ECO:0000259" key="10">
    <source>
        <dbReference type="PROSITE" id="PS50003"/>
    </source>
</evidence>
<dbReference type="OrthoDB" id="1854502at2759"/>
<feature type="region of interest" description="Disordered" evidence="9">
    <location>
        <begin position="340"/>
        <end position="397"/>
    </location>
</feature>
<evidence type="ECO:0000256" key="1">
    <source>
        <dbReference type="ARBA" id="ARBA00004170"/>
    </source>
</evidence>
<keyword evidence="3" id="KW-0813">Transport</keyword>
<dbReference type="InterPro" id="IPR001849">
    <property type="entry name" value="PH_domain"/>
</dbReference>
<gene>
    <name evidence="11" type="ORF">B4U80_06650</name>
</gene>
<evidence type="ECO:0000256" key="3">
    <source>
        <dbReference type="ARBA" id="ARBA00022448"/>
    </source>
</evidence>
<comment type="similarity">
    <text evidence="2">Belongs to the OSBP family.</text>
</comment>
<dbReference type="InterPro" id="IPR037239">
    <property type="entry name" value="OSBP_sf"/>
</dbReference>
<dbReference type="PANTHER" id="PTHR10972">
    <property type="entry name" value="OXYSTEROL-BINDING PROTEIN-RELATED"/>
    <property type="match status" value="1"/>
</dbReference>
<dbReference type="SUPFAM" id="SSF50729">
    <property type="entry name" value="PH domain-like"/>
    <property type="match status" value="1"/>
</dbReference>
<dbReference type="GO" id="GO:0005829">
    <property type="term" value="C:cytosol"/>
    <property type="evidence" value="ECO:0007669"/>
    <property type="project" value="TreeGrafter"/>
</dbReference>
<comment type="caution">
    <text evidence="11">The sequence shown here is derived from an EMBL/GenBank/DDBJ whole genome shotgun (WGS) entry which is preliminary data.</text>
</comment>
<reference evidence="11 12" key="1">
    <citation type="journal article" date="2018" name="Gigascience">
        <title>Genomes of trombidid mites reveal novel predicted allergens and laterally-transferred genes associated with secondary metabolism.</title>
        <authorList>
            <person name="Dong X."/>
            <person name="Chaisiri K."/>
            <person name="Xia D."/>
            <person name="Armstrong S.D."/>
            <person name="Fang Y."/>
            <person name="Donnelly M.J."/>
            <person name="Kadowaki T."/>
            <person name="McGarry J.W."/>
            <person name="Darby A.C."/>
            <person name="Makepeace B.L."/>
        </authorList>
    </citation>
    <scope>NUCLEOTIDE SEQUENCE [LARGE SCALE GENOMIC DNA]</scope>
    <source>
        <strain evidence="11">UoL-UT</strain>
    </source>
</reference>
<sequence>MADIRFRGQDPEMKGWLYKWTNYLKGYQKRWFVLSNGLLSYYRNQAEMSHTCRGTISLVSAVIHTEDSCNFVVSNGGTQTFHLKAINEIERQKWVTALELAKARAIRIQDSEDDDDDDIGSQELHSTLKPLIAKLEDLKTCHDLIIKHGSALQKSLTELEQIENPVDAVNRCKTVNERATLFRITSNAMINACTEYLNMAQSHGKKWQKLLQNEHESRIRLEEMVEQLAKQHSHLEQRAIKEVANASSPNINSPNSDDEEFFDAEETATDFYVPFPGKAHRVTSNKFCATNVLSNQAICVPSEPCPVVHNDDESSGSEDSNSDCGDIAAGVITRRKQKKPNLSLKDLKQNSVNDISASKKDVDNESTKSSSTPSTPNVDRKNNFSTKSKGTRRIRIPDRPNQSLNLWSIMKNCIGKELTKIPMPVNFNEPLSMLQRLTEDFEYAELLHKAAKIKDSCDQLIYIAAFCVSRYATTSIRTGKPFNPLLGETYECDRIDDLGWKSVAEQVSHHPPMLALHCEGKGWVYWGEFGMSSKFRGKYLQINPLDISHLEFPEFGYTYTWRNVTTTVHNIIVGKLWIDNHGDMVITNHSTGDKCHIKFIPYSYFSRDVPRKVTGVVIDKNGIPKWVLQGTWDMKMEAAKVISSHGSSKGKPILETATPKVIWKRVLPPPEYEKMYNLTLLAVQLNEPENRVAPTDSRLRPDQRAMENGDWEQANRLKGLLEEKQRAVRRKREEEAEKAAADDRPFLPYEPLWFKKQKDPITGNLVHVYLGDYWTAKEHQDWQRCPKIFLSDEELRGSV</sequence>
<dbReference type="GO" id="GO:0032934">
    <property type="term" value="F:sterol binding"/>
    <property type="evidence" value="ECO:0007669"/>
    <property type="project" value="TreeGrafter"/>
</dbReference>
<dbReference type="Gene3D" id="3.30.70.3490">
    <property type="match status" value="1"/>
</dbReference>
<dbReference type="Proteomes" id="UP000288716">
    <property type="component" value="Unassembled WGS sequence"/>
</dbReference>
<evidence type="ECO:0000256" key="6">
    <source>
        <dbReference type="ARBA" id="ARBA00023121"/>
    </source>
</evidence>
<dbReference type="PANTHER" id="PTHR10972:SF205">
    <property type="entry name" value="OXYSTEROL-BINDING PROTEIN 1"/>
    <property type="match status" value="1"/>
</dbReference>
<evidence type="ECO:0000256" key="9">
    <source>
        <dbReference type="SAM" id="MobiDB-lite"/>
    </source>
</evidence>
<keyword evidence="6" id="KW-0446">Lipid-binding</keyword>
<keyword evidence="12" id="KW-1185">Reference proteome</keyword>
<dbReference type="GO" id="GO:0005886">
    <property type="term" value="C:plasma membrane"/>
    <property type="evidence" value="ECO:0007669"/>
    <property type="project" value="TreeGrafter"/>
</dbReference>
<evidence type="ECO:0000313" key="12">
    <source>
        <dbReference type="Proteomes" id="UP000288716"/>
    </source>
</evidence>
<dbReference type="CDD" id="cd13284">
    <property type="entry name" value="PH_OSBP_ORP4"/>
    <property type="match status" value="1"/>
</dbReference>
<organism evidence="11 12">
    <name type="scientific">Leptotrombidium deliense</name>
    <dbReference type="NCBI Taxonomy" id="299467"/>
    <lineage>
        <taxon>Eukaryota</taxon>
        <taxon>Metazoa</taxon>
        <taxon>Ecdysozoa</taxon>
        <taxon>Arthropoda</taxon>
        <taxon>Chelicerata</taxon>
        <taxon>Arachnida</taxon>
        <taxon>Acari</taxon>
        <taxon>Acariformes</taxon>
        <taxon>Trombidiformes</taxon>
        <taxon>Prostigmata</taxon>
        <taxon>Anystina</taxon>
        <taxon>Parasitengona</taxon>
        <taxon>Trombiculoidea</taxon>
        <taxon>Trombiculidae</taxon>
        <taxon>Leptotrombidium</taxon>
    </lineage>
</organism>
<protein>
    <recommendedName>
        <fullName evidence="10">PH domain-containing protein</fullName>
    </recommendedName>
</protein>
<dbReference type="Gene3D" id="2.30.29.30">
    <property type="entry name" value="Pleckstrin-homology domain (PH domain)/Phosphotyrosine-binding domain (PTB)"/>
    <property type="match status" value="1"/>
</dbReference>
<feature type="coiled-coil region" evidence="8">
    <location>
        <begin position="714"/>
        <end position="744"/>
    </location>
</feature>
<evidence type="ECO:0000256" key="5">
    <source>
        <dbReference type="ARBA" id="ARBA00023055"/>
    </source>
</evidence>
<name>A0A443SQZ4_9ACAR</name>
<dbReference type="Gene3D" id="2.40.160.120">
    <property type="match status" value="1"/>
</dbReference>
<proteinExistence type="inferred from homology"/>
<dbReference type="Pfam" id="PF01237">
    <property type="entry name" value="Oxysterol_BP"/>
    <property type="match status" value="1"/>
</dbReference>